<dbReference type="PROSITE" id="PS00028">
    <property type="entry name" value="ZINC_FINGER_C2H2_1"/>
    <property type="match status" value="1"/>
</dbReference>
<feature type="region of interest" description="Disordered" evidence="1">
    <location>
        <begin position="164"/>
        <end position="212"/>
    </location>
</feature>
<feature type="region of interest" description="Disordered" evidence="1">
    <location>
        <begin position="35"/>
        <end position="97"/>
    </location>
</feature>
<feature type="compositionally biased region" description="Basic residues" evidence="1">
    <location>
        <begin position="54"/>
        <end position="64"/>
    </location>
</feature>
<feature type="compositionally biased region" description="Pro residues" evidence="1">
    <location>
        <begin position="66"/>
        <end position="79"/>
    </location>
</feature>
<reference evidence="3" key="1">
    <citation type="submission" date="2023-05" db="EMBL/GenBank/DDBJ databases">
        <title>Nepenthes gracilis genome sequencing.</title>
        <authorList>
            <person name="Fukushima K."/>
        </authorList>
    </citation>
    <scope>NUCLEOTIDE SEQUENCE</scope>
    <source>
        <strain evidence="3">SING2019-196</strain>
    </source>
</reference>
<dbReference type="InterPro" id="IPR013087">
    <property type="entry name" value="Znf_C2H2_type"/>
</dbReference>
<keyword evidence="4" id="KW-1185">Reference proteome</keyword>
<evidence type="ECO:0000259" key="2">
    <source>
        <dbReference type="PROSITE" id="PS00028"/>
    </source>
</evidence>
<name>A0AAD3P2S7_NEPGR</name>
<feature type="compositionally biased region" description="Basic and acidic residues" evidence="1">
    <location>
        <begin position="164"/>
        <end position="179"/>
    </location>
</feature>
<sequence>MILQPSPSPQQPPPASFVTISIFLKFLLCFSPRRWKRMDPSEANTTKNSPVARVRSRSPRRRNPRQAPPQPPPPPPAPAVPQTGGGSSSSGTENPQDRICGLCQKVLSSGGELQAHIQTHRDKPTFSINDVFDAAMETHGGRLPDNVKEMIDRQFAYAAADAARVEQRGRRGDSRRERASGGPSGEGASSSKKDAGSGGGSSGESDKDGGIA</sequence>
<accession>A0AAD3P2S7</accession>
<protein>
    <recommendedName>
        <fullName evidence="2">C2H2-type domain-containing protein</fullName>
    </recommendedName>
</protein>
<dbReference type="Proteomes" id="UP001279734">
    <property type="component" value="Unassembled WGS sequence"/>
</dbReference>
<feature type="domain" description="C2H2-type" evidence="2">
    <location>
        <begin position="100"/>
        <end position="120"/>
    </location>
</feature>
<organism evidence="3 4">
    <name type="scientific">Nepenthes gracilis</name>
    <name type="common">Slender pitcher plant</name>
    <dbReference type="NCBI Taxonomy" id="150966"/>
    <lineage>
        <taxon>Eukaryota</taxon>
        <taxon>Viridiplantae</taxon>
        <taxon>Streptophyta</taxon>
        <taxon>Embryophyta</taxon>
        <taxon>Tracheophyta</taxon>
        <taxon>Spermatophyta</taxon>
        <taxon>Magnoliopsida</taxon>
        <taxon>eudicotyledons</taxon>
        <taxon>Gunneridae</taxon>
        <taxon>Pentapetalae</taxon>
        <taxon>Caryophyllales</taxon>
        <taxon>Nepenthaceae</taxon>
        <taxon>Nepenthes</taxon>
    </lineage>
</organism>
<gene>
    <name evidence="3" type="ORF">Nepgr_000278</name>
</gene>
<dbReference type="AlphaFoldDB" id="A0AAD3P2S7"/>
<dbReference type="EMBL" id="BSYO01000001">
    <property type="protein sequence ID" value="GMG98438.1"/>
    <property type="molecule type" value="Genomic_DNA"/>
</dbReference>
<evidence type="ECO:0000313" key="3">
    <source>
        <dbReference type="EMBL" id="GMG98438.1"/>
    </source>
</evidence>
<comment type="caution">
    <text evidence="3">The sequence shown here is derived from an EMBL/GenBank/DDBJ whole genome shotgun (WGS) entry which is preliminary data.</text>
</comment>
<proteinExistence type="predicted"/>
<evidence type="ECO:0000313" key="4">
    <source>
        <dbReference type="Proteomes" id="UP001279734"/>
    </source>
</evidence>
<evidence type="ECO:0000256" key="1">
    <source>
        <dbReference type="SAM" id="MobiDB-lite"/>
    </source>
</evidence>